<dbReference type="InterPro" id="IPR011009">
    <property type="entry name" value="Kinase-like_dom_sf"/>
</dbReference>
<evidence type="ECO:0000259" key="1">
    <source>
        <dbReference type="SMART" id="SM00220"/>
    </source>
</evidence>
<name>A0AAD5YCB5_9APHY</name>
<dbReference type="InterPro" id="IPR000719">
    <property type="entry name" value="Prot_kinase_dom"/>
</dbReference>
<proteinExistence type="predicted"/>
<accession>A0AAD5YCB5</accession>
<sequence length="393" mass="46268">MATPQSEASKIPQPQKLSPFSIYEKLDESETWWLDHSEWLEEKGYMLRPRFRPGWVPSWVTGNNPVPWEVEDQRYFGHPETMDATRISDNAMVMMKRMNYSLESEIATYFSTEPLASHPRNYCVPVYEVLQVPDPTGDDDEIIIVMPFLRHFWNPRFKSVGEAVEFFRQIFEGLQFIHEHNISHRWVFIFLTSCVKLTYDHARDVSSLNIMMDPRPTFPEMFHPTVVSRSRDFKSFAKFHTRTSRPTKYLFIDFGNSEKFEPGQERKVYPLRGGDKTVPEFRHGGDIDPFPADVYCIGNLIRRKFLEPAKGVEFIQPLIDDMVQTDPTKRPTMDEVVLRYDEMVKSLSYWHLRSMLLERHEDTLGIIIIAIAHIYRTIIHIFTFRSPIPRPPQ</sequence>
<dbReference type="SUPFAM" id="SSF56112">
    <property type="entry name" value="Protein kinase-like (PK-like)"/>
    <property type="match status" value="1"/>
</dbReference>
<comment type="caution">
    <text evidence="2">The sequence shown here is derived from an EMBL/GenBank/DDBJ whole genome shotgun (WGS) entry which is preliminary data.</text>
</comment>
<evidence type="ECO:0000313" key="2">
    <source>
        <dbReference type="EMBL" id="KAJ3480774.1"/>
    </source>
</evidence>
<reference evidence="2" key="1">
    <citation type="submission" date="2022-07" db="EMBL/GenBank/DDBJ databases">
        <title>Genome Sequence of Physisporinus lineatus.</title>
        <authorList>
            <person name="Buettner E."/>
        </authorList>
    </citation>
    <scope>NUCLEOTIDE SEQUENCE</scope>
    <source>
        <strain evidence="2">VT162</strain>
    </source>
</reference>
<keyword evidence="3" id="KW-1185">Reference proteome</keyword>
<feature type="domain" description="Protein kinase" evidence="1">
    <location>
        <begin position="70"/>
        <end position="344"/>
    </location>
</feature>
<gene>
    <name evidence="2" type="ORF">NLI96_g8111</name>
</gene>
<evidence type="ECO:0000313" key="3">
    <source>
        <dbReference type="Proteomes" id="UP001212997"/>
    </source>
</evidence>
<dbReference type="GO" id="GO:0005524">
    <property type="term" value="F:ATP binding"/>
    <property type="evidence" value="ECO:0007669"/>
    <property type="project" value="InterPro"/>
</dbReference>
<dbReference type="Gene3D" id="1.10.510.10">
    <property type="entry name" value="Transferase(Phosphotransferase) domain 1"/>
    <property type="match status" value="1"/>
</dbReference>
<dbReference type="GO" id="GO:0004672">
    <property type="term" value="F:protein kinase activity"/>
    <property type="evidence" value="ECO:0007669"/>
    <property type="project" value="InterPro"/>
</dbReference>
<organism evidence="2 3">
    <name type="scientific">Meripilus lineatus</name>
    <dbReference type="NCBI Taxonomy" id="2056292"/>
    <lineage>
        <taxon>Eukaryota</taxon>
        <taxon>Fungi</taxon>
        <taxon>Dikarya</taxon>
        <taxon>Basidiomycota</taxon>
        <taxon>Agaricomycotina</taxon>
        <taxon>Agaricomycetes</taxon>
        <taxon>Polyporales</taxon>
        <taxon>Meripilaceae</taxon>
        <taxon>Meripilus</taxon>
    </lineage>
</organism>
<dbReference type="AlphaFoldDB" id="A0AAD5YCB5"/>
<dbReference type="EMBL" id="JANAWD010000356">
    <property type="protein sequence ID" value="KAJ3480774.1"/>
    <property type="molecule type" value="Genomic_DNA"/>
</dbReference>
<protein>
    <recommendedName>
        <fullName evidence="1">Protein kinase domain-containing protein</fullName>
    </recommendedName>
</protein>
<dbReference type="SMART" id="SM00220">
    <property type="entry name" value="S_TKc"/>
    <property type="match status" value="1"/>
</dbReference>
<dbReference type="Proteomes" id="UP001212997">
    <property type="component" value="Unassembled WGS sequence"/>
</dbReference>